<comment type="caution">
    <text evidence="1">The sequence shown here is derived from an EMBL/GenBank/DDBJ whole genome shotgun (WGS) entry which is preliminary data.</text>
</comment>
<gene>
    <name evidence="1" type="ORF">ACFFLS_06340</name>
</gene>
<dbReference type="Proteomes" id="UP001589734">
    <property type="component" value="Unassembled WGS sequence"/>
</dbReference>
<name>A0ABV6BNW4_9FLAO</name>
<sequence>MKKTLFILISLLAISCSNDDDSPKTDKTSISLVTGVTFRDTADDTGLQLGNPNSLANQRFVLYPNPANEFTYILAEQNVTDVWFVSAKAEKIYQDFNFSTVLNSNLYSEQTIILRSALSLSGLSTSNPRLNTSTLAEGYYKVFIKSGGVIYWDNLYKYDSENHDEAHMNAIKNFWK</sequence>
<keyword evidence="2" id="KW-1185">Reference proteome</keyword>
<dbReference type="RefSeq" id="WP_379685695.1">
    <property type="nucleotide sequence ID" value="NZ_JBHLYW010000007.1"/>
</dbReference>
<protein>
    <recommendedName>
        <fullName evidence="3">Lipoprotein</fullName>
    </recommendedName>
</protein>
<evidence type="ECO:0000313" key="2">
    <source>
        <dbReference type="Proteomes" id="UP001589734"/>
    </source>
</evidence>
<dbReference type="EMBL" id="JBHLYW010000007">
    <property type="protein sequence ID" value="MFC0076648.1"/>
    <property type="molecule type" value="Genomic_DNA"/>
</dbReference>
<organism evidence="1 2">
    <name type="scientific">Flavobacterium procerum</name>
    <dbReference type="NCBI Taxonomy" id="1455569"/>
    <lineage>
        <taxon>Bacteria</taxon>
        <taxon>Pseudomonadati</taxon>
        <taxon>Bacteroidota</taxon>
        <taxon>Flavobacteriia</taxon>
        <taxon>Flavobacteriales</taxon>
        <taxon>Flavobacteriaceae</taxon>
        <taxon>Flavobacterium</taxon>
    </lineage>
</organism>
<reference evidence="1 2" key="1">
    <citation type="submission" date="2024-09" db="EMBL/GenBank/DDBJ databases">
        <authorList>
            <person name="Sun Q."/>
            <person name="Mori K."/>
        </authorList>
    </citation>
    <scope>NUCLEOTIDE SEQUENCE [LARGE SCALE GENOMIC DNA]</scope>
    <source>
        <strain evidence="1 2">CGMCC 1.12926</strain>
    </source>
</reference>
<evidence type="ECO:0008006" key="3">
    <source>
        <dbReference type="Google" id="ProtNLM"/>
    </source>
</evidence>
<evidence type="ECO:0000313" key="1">
    <source>
        <dbReference type="EMBL" id="MFC0076648.1"/>
    </source>
</evidence>
<proteinExistence type="predicted"/>
<accession>A0ABV6BNW4</accession>
<dbReference type="PROSITE" id="PS51257">
    <property type="entry name" value="PROKAR_LIPOPROTEIN"/>
    <property type="match status" value="1"/>
</dbReference>